<feature type="region of interest" description="Disordered" evidence="1">
    <location>
        <begin position="76"/>
        <end position="97"/>
    </location>
</feature>
<comment type="caution">
    <text evidence="2">The sequence shown here is derived from an EMBL/GenBank/DDBJ whole genome shotgun (WGS) entry which is preliminary data.</text>
</comment>
<evidence type="ECO:0000256" key="1">
    <source>
        <dbReference type="SAM" id="MobiDB-lite"/>
    </source>
</evidence>
<reference evidence="2 3" key="1">
    <citation type="journal article" date="2018" name="J. Allergy Clin. Immunol.">
        <title>High-quality assembly of Dermatophagoides pteronyssinus genome and transcriptome reveals a wide range of novel allergens.</title>
        <authorList>
            <person name="Liu X.Y."/>
            <person name="Yang K.Y."/>
            <person name="Wang M.Q."/>
            <person name="Kwok J.S."/>
            <person name="Zeng X."/>
            <person name="Yang Z."/>
            <person name="Xiao X.J."/>
            <person name="Lau C.P."/>
            <person name="Li Y."/>
            <person name="Huang Z.M."/>
            <person name="Ba J.G."/>
            <person name="Yim A.K."/>
            <person name="Ouyang C.Y."/>
            <person name="Ngai S.M."/>
            <person name="Chan T.F."/>
            <person name="Leung E.L."/>
            <person name="Liu L."/>
            <person name="Liu Z.G."/>
            <person name="Tsui S.K."/>
        </authorList>
    </citation>
    <scope>NUCLEOTIDE SEQUENCE [LARGE SCALE GENOMIC DNA]</scope>
    <source>
        <strain evidence="2">Derp</strain>
    </source>
</reference>
<accession>A0ABQ8JGS1</accession>
<dbReference type="Proteomes" id="UP000887458">
    <property type="component" value="Unassembled WGS sequence"/>
</dbReference>
<keyword evidence="3" id="KW-1185">Reference proteome</keyword>
<organism evidence="2 3">
    <name type="scientific">Dermatophagoides pteronyssinus</name>
    <name type="common">European house dust mite</name>
    <dbReference type="NCBI Taxonomy" id="6956"/>
    <lineage>
        <taxon>Eukaryota</taxon>
        <taxon>Metazoa</taxon>
        <taxon>Ecdysozoa</taxon>
        <taxon>Arthropoda</taxon>
        <taxon>Chelicerata</taxon>
        <taxon>Arachnida</taxon>
        <taxon>Acari</taxon>
        <taxon>Acariformes</taxon>
        <taxon>Sarcoptiformes</taxon>
        <taxon>Astigmata</taxon>
        <taxon>Psoroptidia</taxon>
        <taxon>Analgoidea</taxon>
        <taxon>Pyroglyphidae</taxon>
        <taxon>Dermatophagoidinae</taxon>
        <taxon>Dermatophagoides</taxon>
    </lineage>
</organism>
<evidence type="ECO:0000313" key="3">
    <source>
        <dbReference type="Proteomes" id="UP000887458"/>
    </source>
</evidence>
<evidence type="ECO:0000313" key="2">
    <source>
        <dbReference type="EMBL" id="KAH9421623.1"/>
    </source>
</evidence>
<gene>
    <name evidence="2" type="ORF">DERP_009026</name>
</gene>
<name>A0ABQ8JGS1_DERPT</name>
<reference evidence="2 3" key="2">
    <citation type="journal article" date="2022" name="Mol. Biol. Evol.">
        <title>Comparative Genomics Reveals Insights into the Divergent Evolution of Astigmatic Mites and Household Pest Adaptations.</title>
        <authorList>
            <person name="Xiong Q."/>
            <person name="Wan A.T."/>
            <person name="Liu X."/>
            <person name="Fung C.S."/>
            <person name="Xiao X."/>
            <person name="Malainual N."/>
            <person name="Hou J."/>
            <person name="Wang L."/>
            <person name="Wang M."/>
            <person name="Yang K.Y."/>
            <person name="Cui Y."/>
            <person name="Leung E.L."/>
            <person name="Nong W."/>
            <person name="Shin S.K."/>
            <person name="Au S.W."/>
            <person name="Jeong K.Y."/>
            <person name="Chew F.T."/>
            <person name="Hui J.H."/>
            <person name="Leung T.F."/>
            <person name="Tungtrongchitr A."/>
            <person name="Zhong N."/>
            <person name="Liu Z."/>
            <person name="Tsui S.K."/>
        </authorList>
    </citation>
    <scope>NUCLEOTIDE SEQUENCE [LARGE SCALE GENOMIC DNA]</scope>
    <source>
        <strain evidence="2">Derp</strain>
    </source>
</reference>
<protein>
    <submittedName>
        <fullName evidence="2">Uncharacterized protein</fullName>
    </submittedName>
</protein>
<sequence length="97" mass="11334">MTFASKSEMKKNRITNTLIDQKSFMRLNNHNQTNKQTFNRTTFSDKHNNNNNRFIFQSNVVVVVVCFWNPRTKPKIKEIKSDDDGDDNGDIDGFFNA</sequence>
<proteinExistence type="predicted"/>
<dbReference type="EMBL" id="NJHN03000039">
    <property type="protein sequence ID" value="KAH9421623.1"/>
    <property type="molecule type" value="Genomic_DNA"/>
</dbReference>